<dbReference type="AlphaFoldDB" id="A0A2Z4IST1"/>
<dbReference type="Proteomes" id="UP000249616">
    <property type="component" value="Chromosome"/>
</dbReference>
<organism evidence="1 2">
    <name type="scientific">Streptomyces cadmiisoli</name>
    <dbReference type="NCBI Taxonomy" id="2184053"/>
    <lineage>
        <taxon>Bacteria</taxon>
        <taxon>Bacillati</taxon>
        <taxon>Actinomycetota</taxon>
        <taxon>Actinomycetes</taxon>
        <taxon>Kitasatosporales</taxon>
        <taxon>Streptomycetaceae</taxon>
        <taxon>Streptomyces</taxon>
        <taxon>Streptomyces aurantiacus group</taxon>
    </lineage>
</organism>
<sequence>MEGDRRICAACGTAVRSYRFRFHPPESSLFERAVALAWCPGCRIYSGAMVHVPRTVVLADALTSLSPVQRERLLRKEAALIDFLNRQTSA</sequence>
<proteinExistence type="predicted"/>
<accession>A0A2Z4IST1</accession>
<dbReference type="KEGG" id="scad:DN051_02820"/>
<dbReference type="EMBL" id="CP030073">
    <property type="protein sequence ID" value="AWW35719.1"/>
    <property type="molecule type" value="Genomic_DNA"/>
</dbReference>
<protein>
    <submittedName>
        <fullName evidence="1">Uncharacterized protein</fullName>
    </submittedName>
</protein>
<evidence type="ECO:0000313" key="2">
    <source>
        <dbReference type="Proteomes" id="UP000249616"/>
    </source>
</evidence>
<name>A0A2Z4IST1_9ACTN</name>
<reference evidence="1 2" key="1">
    <citation type="journal article" date="2019" name="Int. J. Syst. Evol. Microbiol.">
        <title>Streptomyces cadmiisoli sp. nov., a novel actinomycete isolated from cadmium-contaminated soil.</title>
        <authorList>
            <person name="Li K."/>
            <person name="Tang X."/>
            <person name="Zhao J."/>
            <person name="Guo Y."/>
            <person name="Tang Y."/>
            <person name="Gao J."/>
        </authorList>
    </citation>
    <scope>NUCLEOTIDE SEQUENCE [LARGE SCALE GENOMIC DNA]</scope>
    <source>
        <strain evidence="1 2">ZFG47</strain>
    </source>
</reference>
<evidence type="ECO:0000313" key="1">
    <source>
        <dbReference type="EMBL" id="AWW35719.1"/>
    </source>
</evidence>
<keyword evidence="2" id="KW-1185">Reference proteome</keyword>
<gene>
    <name evidence="1" type="ORF">DN051_02820</name>
</gene>